<dbReference type="Proteomes" id="UP000036520">
    <property type="component" value="Chromosome"/>
</dbReference>
<feature type="chain" id="PRO_5005208828" description="DUF4412 domain-containing protein" evidence="1">
    <location>
        <begin position="21"/>
        <end position="227"/>
    </location>
</feature>
<evidence type="ECO:0000313" key="3">
    <source>
        <dbReference type="Proteomes" id="UP000036520"/>
    </source>
</evidence>
<proteinExistence type="predicted"/>
<evidence type="ECO:0000313" key="2">
    <source>
        <dbReference type="EMBL" id="AKP49777.1"/>
    </source>
</evidence>
<organism evidence="2 3">
    <name type="scientific">Cyclobacterium amurskyense</name>
    <dbReference type="NCBI Taxonomy" id="320787"/>
    <lineage>
        <taxon>Bacteria</taxon>
        <taxon>Pseudomonadati</taxon>
        <taxon>Bacteroidota</taxon>
        <taxon>Cytophagia</taxon>
        <taxon>Cytophagales</taxon>
        <taxon>Cyclobacteriaceae</taxon>
        <taxon>Cyclobacterium</taxon>
    </lineage>
</organism>
<gene>
    <name evidence="2" type="ORF">CA2015_0297</name>
</gene>
<evidence type="ECO:0008006" key="4">
    <source>
        <dbReference type="Google" id="ProtNLM"/>
    </source>
</evidence>
<name>A0A0H4PNE8_9BACT</name>
<dbReference type="KEGG" id="camu:CA2015_0297"/>
<protein>
    <recommendedName>
        <fullName evidence="4">DUF4412 domain-containing protein</fullName>
    </recommendedName>
</protein>
<dbReference type="RefSeq" id="WP_048640281.1">
    <property type="nucleotide sequence ID" value="NZ_CAXBGM010000062.1"/>
</dbReference>
<dbReference type="AlphaFoldDB" id="A0A0H4PNE8"/>
<keyword evidence="1" id="KW-0732">Signal</keyword>
<evidence type="ECO:0000256" key="1">
    <source>
        <dbReference type="SAM" id="SignalP"/>
    </source>
</evidence>
<keyword evidence="3" id="KW-1185">Reference proteome</keyword>
<accession>A0A0H4PNE8</accession>
<dbReference type="EMBL" id="CP012040">
    <property type="protein sequence ID" value="AKP49777.1"/>
    <property type="molecule type" value="Genomic_DNA"/>
</dbReference>
<sequence>MKTGVFLLFTIYLIVPALNAQTFTGSFDLVVNHYYPNGNERVDTISYFFGRDKTAIIIYGKRRDPDMRMVFSPMDSTITNLFEMNGKKTGYILPMDEKHWPGMQYALRPYNAGPRKKLNYTGNETTLEGYHCREVLADNGEYSATIMLAEDIKLSMSSVFSYQSVGAGKSQDESGLFDKFGVQELPLQLNLKSKEEKANVIIRVVNFNNNFPDTIFSTEGHSLSKVE</sequence>
<dbReference type="OrthoDB" id="1429546at2"/>
<reference evidence="2 3" key="1">
    <citation type="submission" date="2015-07" db="EMBL/GenBank/DDBJ databases">
        <authorList>
            <person name="Kim K.M."/>
        </authorList>
    </citation>
    <scope>NUCLEOTIDE SEQUENCE [LARGE SCALE GENOMIC DNA]</scope>
    <source>
        <strain evidence="2 3">KCTC 12363</strain>
    </source>
</reference>
<feature type="signal peptide" evidence="1">
    <location>
        <begin position="1"/>
        <end position="20"/>
    </location>
</feature>